<organism evidence="2 3">
    <name type="scientific">Campylobacter helveticus</name>
    <dbReference type="NCBI Taxonomy" id="28898"/>
    <lineage>
        <taxon>Bacteria</taxon>
        <taxon>Pseudomonadati</taxon>
        <taxon>Campylobacterota</taxon>
        <taxon>Epsilonproteobacteria</taxon>
        <taxon>Campylobacterales</taxon>
        <taxon>Campylobacteraceae</taxon>
        <taxon>Campylobacter</taxon>
    </lineage>
</organism>
<proteinExistence type="predicted"/>
<evidence type="ECO:0000259" key="1">
    <source>
        <dbReference type="Pfam" id="PF12873"/>
    </source>
</evidence>
<dbReference type="InterPro" id="IPR024437">
    <property type="entry name" value="DUF3825"/>
</dbReference>
<comment type="caution">
    <text evidence="2">The sequence shown here is derived from an EMBL/GenBank/DDBJ whole genome shotgun (WGS) entry which is preliminary data.</text>
</comment>
<feature type="domain" description="DUF3825" evidence="1">
    <location>
        <begin position="122"/>
        <end position="351"/>
    </location>
</feature>
<dbReference type="Proteomes" id="UP000306813">
    <property type="component" value="Unassembled WGS sequence"/>
</dbReference>
<dbReference type="RefSeq" id="WP_131936303.1">
    <property type="nucleotide sequence ID" value="NZ_CP037747.1"/>
</dbReference>
<evidence type="ECO:0000313" key="3">
    <source>
        <dbReference type="Proteomes" id="UP000306813"/>
    </source>
</evidence>
<sequence length="358" mass="41731">MEQIMEKAVEAFNELSKTNERVTTSNVSAYMKDKYDITLPKNKKLKTIFEKMGYEIHTKEDEPSVVYIVGKKNVNDTAQQNNAKLDKPLPSKSKINKSTSAEKPKLFQIVYIPDIDLQISKLARKASLENWGKGNNVLYNYFLKYFEFIYENPDFPNLISYNDDKSKMCFHTGLYYADSDSPIYAYCEIYKEGYKFKDFCSGGHFFLKDLNLPKILETCEDFQEKIVFNPDLDVRFNDEHVSARAKQRLKHILDFDVLQPKIFKYICEGELNFLKKRKNEVVNVVPAIYNNEICFFIPLRLTKDNNTNAILAVQREIGPDGKHYNVVKTLLLLEENIYQMARTAQKINIGWLSNFLLD</sequence>
<evidence type="ECO:0000313" key="2">
    <source>
        <dbReference type="EMBL" id="TNB58763.1"/>
    </source>
</evidence>
<accession>A0AAX2UMC0</accession>
<gene>
    <name evidence="2" type="ORF">FDW42_01170</name>
</gene>
<dbReference type="EMBL" id="VDBS01000013">
    <property type="protein sequence ID" value="TNB58763.1"/>
    <property type="molecule type" value="Genomic_DNA"/>
</dbReference>
<name>A0AAX2UMC0_9BACT</name>
<dbReference type="Pfam" id="PF12873">
    <property type="entry name" value="DUF3825"/>
    <property type="match status" value="1"/>
</dbReference>
<protein>
    <submittedName>
        <fullName evidence="2">DUF3825 domain-containing protein</fullName>
    </submittedName>
</protein>
<dbReference type="AlphaFoldDB" id="A0AAX2UMC0"/>
<reference evidence="2 3" key="1">
    <citation type="submission" date="2019-05" db="EMBL/GenBank/DDBJ databases">
        <title>Draft genomes of eight strains of Campylobacter helveticus isolated from cats and a dog in New Zealand.</title>
        <authorList>
            <person name="Bojanic K."/>
            <person name="Midwinter A.C."/>
            <person name="Biggs P.J."/>
            <person name="Acke E."/>
            <person name="Cornelius A.J."/>
            <person name="Marshall J.C."/>
        </authorList>
    </citation>
    <scope>NUCLEOTIDE SEQUENCE [LARGE SCALE GENOMIC DNA]</scope>
    <source>
        <strain evidence="2 3">ACP123b</strain>
    </source>
</reference>